<keyword evidence="9 14" id="KW-0275">Fatty acid biosynthesis</keyword>
<keyword evidence="8" id="KW-0443">Lipid metabolism</keyword>
<dbReference type="InterPro" id="IPR000794">
    <property type="entry name" value="Beta-ketoacyl_synthase"/>
</dbReference>
<proteinExistence type="inferred from homology"/>
<evidence type="ECO:0000256" key="1">
    <source>
        <dbReference type="ARBA" id="ARBA00005194"/>
    </source>
</evidence>
<evidence type="ECO:0000256" key="7">
    <source>
        <dbReference type="ARBA" id="ARBA00022832"/>
    </source>
</evidence>
<evidence type="ECO:0000256" key="13">
    <source>
        <dbReference type="ARBA" id="ARBA00047659"/>
    </source>
</evidence>
<evidence type="ECO:0000256" key="12">
    <source>
        <dbReference type="ARBA" id="ARBA00047318"/>
    </source>
</evidence>
<keyword evidence="18" id="KW-1185">Reference proteome</keyword>
<organism evidence="17 18">
    <name type="scientific">Streptomyces umbrinus</name>
    <dbReference type="NCBI Taxonomy" id="67370"/>
    <lineage>
        <taxon>Bacteria</taxon>
        <taxon>Bacillati</taxon>
        <taxon>Actinomycetota</taxon>
        <taxon>Actinomycetes</taxon>
        <taxon>Kitasatosporales</taxon>
        <taxon>Streptomycetaceae</taxon>
        <taxon>Streptomyces</taxon>
        <taxon>Streptomyces phaeochromogenes group</taxon>
    </lineage>
</organism>
<comment type="pathway">
    <text evidence="1 14">Lipid metabolism; fatty acid biosynthesis.</text>
</comment>
<comment type="caution">
    <text evidence="17">The sequence shown here is derived from an EMBL/GenBank/DDBJ whole genome shotgun (WGS) entry which is preliminary data.</text>
</comment>
<dbReference type="SMART" id="SM00825">
    <property type="entry name" value="PKS_KS"/>
    <property type="match status" value="1"/>
</dbReference>
<dbReference type="InterPro" id="IPR017568">
    <property type="entry name" value="3-oxoacyl-ACP_synth-2"/>
</dbReference>
<name>A0ABU0SG65_9ACTN</name>
<dbReference type="SUPFAM" id="SSF53901">
    <property type="entry name" value="Thiolase-like"/>
    <property type="match status" value="2"/>
</dbReference>
<evidence type="ECO:0000256" key="5">
    <source>
        <dbReference type="ARBA" id="ARBA00022516"/>
    </source>
</evidence>
<dbReference type="InterPro" id="IPR016039">
    <property type="entry name" value="Thiolase-like"/>
</dbReference>
<evidence type="ECO:0000256" key="10">
    <source>
        <dbReference type="ARBA" id="ARBA00023315"/>
    </source>
</evidence>
<keyword evidence="5 14" id="KW-0444">Lipid biosynthesis</keyword>
<dbReference type="EMBL" id="JAUSZI010000002">
    <property type="protein sequence ID" value="MDQ1022558.1"/>
    <property type="molecule type" value="Genomic_DNA"/>
</dbReference>
<dbReference type="InterPro" id="IPR014031">
    <property type="entry name" value="Ketoacyl_synth_C"/>
</dbReference>
<dbReference type="PANTHER" id="PTHR11712:SF336">
    <property type="entry name" value="3-OXOACYL-[ACYL-CARRIER-PROTEIN] SYNTHASE, MITOCHONDRIAL"/>
    <property type="match status" value="1"/>
</dbReference>
<keyword evidence="6 14" id="KW-0808">Transferase</keyword>
<dbReference type="Gene3D" id="3.40.47.10">
    <property type="match status" value="1"/>
</dbReference>
<dbReference type="Proteomes" id="UP001230328">
    <property type="component" value="Unassembled WGS sequence"/>
</dbReference>
<dbReference type="GO" id="GO:0004315">
    <property type="term" value="F:3-oxoacyl-[acyl-carrier-protein] synthase activity"/>
    <property type="evidence" value="ECO:0007669"/>
    <property type="project" value="UniProtKB-EC"/>
</dbReference>
<evidence type="ECO:0000256" key="14">
    <source>
        <dbReference type="PIRNR" id="PIRNR000447"/>
    </source>
</evidence>
<evidence type="ECO:0000256" key="8">
    <source>
        <dbReference type="ARBA" id="ARBA00023098"/>
    </source>
</evidence>
<evidence type="ECO:0000256" key="15">
    <source>
        <dbReference type="RuleBase" id="RU003694"/>
    </source>
</evidence>
<evidence type="ECO:0000256" key="9">
    <source>
        <dbReference type="ARBA" id="ARBA00023160"/>
    </source>
</evidence>
<dbReference type="PIRSF" id="PIRSF000447">
    <property type="entry name" value="KAS_II"/>
    <property type="match status" value="1"/>
</dbReference>
<reference evidence="17 18" key="1">
    <citation type="submission" date="2023-07" db="EMBL/GenBank/DDBJ databases">
        <title>Comparative genomics of wheat-associated soil bacteria to identify genetic determinants of phenazine resistance.</title>
        <authorList>
            <person name="Mouncey N."/>
        </authorList>
    </citation>
    <scope>NUCLEOTIDE SEQUENCE [LARGE SCALE GENOMIC DNA]</scope>
    <source>
        <strain evidence="17 18">V2I4</strain>
    </source>
</reference>
<dbReference type="NCBIfam" id="NF005589">
    <property type="entry name" value="PRK07314.1"/>
    <property type="match status" value="1"/>
</dbReference>
<dbReference type="InterPro" id="IPR014030">
    <property type="entry name" value="Ketoacyl_synth_N"/>
</dbReference>
<dbReference type="PANTHER" id="PTHR11712">
    <property type="entry name" value="POLYKETIDE SYNTHASE-RELATED"/>
    <property type="match status" value="1"/>
</dbReference>
<evidence type="ECO:0000256" key="6">
    <source>
        <dbReference type="ARBA" id="ARBA00022679"/>
    </source>
</evidence>
<evidence type="ECO:0000313" key="17">
    <source>
        <dbReference type="EMBL" id="MDQ1022558.1"/>
    </source>
</evidence>
<accession>A0ABU0SG65</accession>
<evidence type="ECO:0000256" key="4">
    <source>
        <dbReference type="ARBA" id="ARBA00014657"/>
    </source>
</evidence>
<dbReference type="RefSeq" id="WP_307517422.1">
    <property type="nucleotide sequence ID" value="NZ_JAUSZI010000002.1"/>
</dbReference>
<dbReference type="Pfam" id="PF00109">
    <property type="entry name" value="ketoacyl-synt"/>
    <property type="match status" value="1"/>
</dbReference>
<comment type="similarity">
    <text evidence="2 14 15">Belongs to the thiolase-like superfamily. Beta-ketoacyl-ACP synthases family.</text>
</comment>
<dbReference type="CDD" id="cd00834">
    <property type="entry name" value="KAS_I_II"/>
    <property type="match status" value="1"/>
</dbReference>
<keyword evidence="7" id="KW-0276">Fatty acid metabolism</keyword>
<dbReference type="InterPro" id="IPR018201">
    <property type="entry name" value="Ketoacyl_synth_AS"/>
</dbReference>
<feature type="domain" description="Ketosynthase family 3 (KS3)" evidence="16">
    <location>
        <begin position="9"/>
        <end position="418"/>
    </location>
</feature>
<dbReference type="PROSITE" id="PS00606">
    <property type="entry name" value="KS3_1"/>
    <property type="match status" value="1"/>
</dbReference>
<dbReference type="InterPro" id="IPR020841">
    <property type="entry name" value="PKS_Beta-ketoAc_synthase_dom"/>
</dbReference>
<sequence length="418" mass="42694">MVEKASAGASDVVVTGLGAVTPLGANVTSSWQGMLEGRSGARVLNEPWAHELPVRIAAPAAVDPAAALPPAQARRMDRVTQLALMAVHEAWADAGLDTATELDTERLSVAVSSTIGVETMLAAHQTLQTKGWKHMSPYAVPSLLPNSSAAQIAIQYGAQGSAHAPVSACASGTEAIGLAADMIRLGRADVVIAGGAEAPIHPFGLGGFAAMRALSRRNDDPQGASRPFAKSRDGFLLGEGAGIVILESQAHARARGARVYGRILGIGMSVDGHRIAQPQPEGLGAAKAITRALADAGLSVTDIAHVNAHATSTPAGDLAEARALHRVCGAHTDQIAVSAPKSMIGHLQSGSGPVEAITTLLALYHRVVPPTLNAEETDDAIGLDLVTGSPRQLPQGPLAALSNSFGFGGHNATLVLTS</sequence>
<comment type="catalytic activity">
    <reaction evidence="13 14">
        <text>a fatty acyl-[ACP] + malonyl-[ACP] + H(+) = a 3-oxoacyl-[ACP] + holo-[ACP] + CO2</text>
        <dbReference type="Rhea" id="RHEA:22836"/>
        <dbReference type="Rhea" id="RHEA-COMP:9623"/>
        <dbReference type="Rhea" id="RHEA-COMP:9685"/>
        <dbReference type="Rhea" id="RHEA-COMP:9916"/>
        <dbReference type="Rhea" id="RHEA-COMP:14125"/>
        <dbReference type="ChEBI" id="CHEBI:15378"/>
        <dbReference type="ChEBI" id="CHEBI:16526"/>
        <dbReference type="ChEBI" id="CHEBI:64479"/>
        <dbReference type="ChEBI" id="CHEBI:78449"/>
        <dbReference type="ChEBI" id="CHEBI:78776"/>
        <dbReference type="ChEBI" id="CHEBI:138651"/>
    </reaction>
</comment>
<keyword evidence="10 14" id="KW-0012">Acyltransferase</keyword>
<dbReference type="PROSITE" id="PS52004">
    <property type="entry name" value="KS3_2"/>
    <property type="match status" value="1"/>
</dbReference>
<evidence type="ECO:0000256" key="2">
    <source>
        <dbReference type="ARBA" id="ARBA00008467"/>
    </source>
</evidence>
<protein>
    <recommendedName>
        <fullName evidence="4 14">3-oxoacyl-[acyl-carrier-protein] synthase 2</fullName>
        <ecNumber evidence="3 14">2.3.1.179</ecNumber>
    </recommendedName>
</protein>
<evidence type="ECO:0000256" key="3">
    <source>
        <dbReference type="ARBA" id="ARBA00012356"/>
    </source>
</evidence>
<dbReference type="Pfam" id="PF02801">
    <property type="entry name" value="Ketoacyl-synt_C"/>
    <property type="match status" value="1"/>
</dbReference>
<evidence type="ECO:0000256" key="11">
    <source>
        <dbReference type="ARBA" id="ARBA00024006"/>
    </source>
</evidence>
<evidence type="ECO:0000259" key="16">
    <source>
        <dbReference type="PROSITE" id="PS52004"/>
    </source>
</evidence>
<comment type="catalytic activity">
    <reaction evidence="12 14">
        <text>(9Z)-hexadecenoyl-[ACP] + malonyl-[ACP] + H(+) = 3-oxo-(11Z)-octadecenoyl-[ACP] + holo-[ACP] + CO2</text>
        <dbReference type="Rhea" id="RHEA:55040"/>
        <dbReference type="Rhea" id="RHEA-COMP:9623"/>
        <dbReference type="Rhea" id="RHEA-COMP:9685"/>
        <dbReference type="Rhea" id="RHEA-COMP:10800"/>
        <dbReference type="Rhea" id="RHEA-COMP:14074"/>
        <dbReference type="ChEBI" id="CHEBI:15378"/>
        <dbReference type="ChEBI" id="CHEBI:16526"/>
        <dbReference type="ChEBI" id="CHEBI:64479"/>
        <dbReference type="ChEBI" id="CHEBI:78449"/>
        <dbReference type="ChEBI" id="CHEBI:83989"/>
        <dbReference type="ChEBI" id="CHEBI:138538"/>
        <dbReference type="EC" id="2.3.1.179"/>
    </reaction>
</comment>
<gene>
    <name evidence="17" type="ORF">QF035_000140</name>
</gene>
<evidence type="ECO:0000313" key="18">
    <source>
        <dbReference type="Proteomes" id="UP001230328"/>
    </source>
</evidence>
<comment type="function">
    <text evidence="11 14">Involved in the type II fatty acid elongation cycle. Catalyzes the elongation of a wide range of acyl-ACP by the addition of two carbons from malonyl-ACP to an acyl acceptor. Can efficiently catalyze the conversion of palmitoleoyl-ACP (cis-hexadec-9-enoyl-ACP) to cis-vaccenoyl-ACP (cis-octadec-11-enoyl-ACP), an essential step in the thermal regulation of fatty acid composition.</text>
</comment>
<dbReference type="EC" id="2.3.1.179" evidence="3 14"/>